<dbReference type="PANTHER" id="PTHR30420">
    <property type="entry name" value="N-SUCCINYLARGININE DIHYDROLASE"/>
    <property type="match status" value="1"/>
</dbReference>
<proteinExistence type="inferred from homology"/>
<dbReference type="GO" id="GO:0009015">
    <property type="term" value="F:N-succinylarginine dihydrolase activity"/>
    <property type="evidence" value="ECO:0007669"/>
    <property type="project" value="UniProtKB-UniRule"/>
</dbReference>
<dbReference type="RefSeq" id="WP_044889309.1">
    <property type="nucleotide sequence ID" value="NZ_CP012109.1"/>
</dbReference>
<accession>A0A0H4X607</accession>
<evidence type="ECO:0000256" key="3">
    <source>
        <dbReference type="NCBIfam" id="TIGR03241"/>
    </source>
</evidence>
<evidence type="ECO:0000313" key="6">
    <source>
        <dbReference type="Proteomes" id="UP000009026"/>
    </source>
</evidence>
<dbReference type="AlphaFoldDB" id="A0A0H4X607"/>
<dbReference type="Pfam" id="PF04996">
    <property type="entry name" value="AstB"/>
    <property type="match status" value="1"/>
</dbReference>
<organism evidence="5 6">
    <name type="scientific">Pseudomyxococcus hansupus</name>
    <dbReference type="NCBI Taxonomy" id="1297742"/>
    <lineage>
        <taxon>Bacteria</taxon>
        <taxon>Pseudomonadati</taxon>
        <taxon>Myxococcota</taxon>
        <taxon>Myxococcia</taxon>
        <taxon>Myxococcales</taxon>
        <taxon>Cystobacterineae</taxon>
        <taxon>Myxococcaceae</taxon>
        <taxon>Pseudomyxococcus</taxon>
    </lineage>
</organism>
<evidence type="ECO:0000256" key="1">
    <source>
        <dbReference type="ARBA" id="ARBA00022503"/>
    </source>
</evidence>
<name>A0A0H4X607_9BACT</name>
<protein>
    <recommendedName>
        <fullName evidence="3">N-succinylarginine dihydrolase</fullName>
        <ecNumber evidence="3">3.5.3.23</ecNumber>
    </recommendedName>
</protein>
<keyword evidence="1" id="KW-0056">Arginine metabolism</keyword>
<feature type="region of interest" description="Disordered" evidence="4">
    <location>
        <begin position="17"/>
        <end position="37"/>
    </location>
</feature>
<dbReference type="PANTHER" id="PTHR30420:SF2">
    <property type="entry name" value="N-SUCCINYLARGININE DIHYDROLASE"/>
    <property type="match status" value="1"/>
</dbReference>
<sequence>MREYNFDGLVGPTHNYGGLSPGNLASQNHVGEPSHPRDAALQGLEKMRFVSGLGVGQAVLPPQPRPSLRALRALGFTGSDEEVITRASREAEHLLRLTSSASSMWTANAATVAPSADTADGRVHLTPANLSQMYHRAIEAETTHSVLRAIFASEKHFAVHAPLPGSSHFADEGAANHTRLATPGHAGLHLLAWGRSAWQDVQGPSRFPARQTLEASQALARLHQLDAKSVLFPQQHPEGIDAGAFHTDVLAVGNERFLMLHELAFVDHPGLLAVLREKLGQDFRAVVATQAELPVKDAVKAYPFNSQVLTLPDGTMAIVAPVESKETPAARRFLERVVAEETPVKAVHYLDVRQSMNNGGGPACLRQRVWLTDEERGAIKADVFYTPALHDSLAGWVRRHYREVLRPKDLQDPQLARETMTALDELTRILNLGSVYDFQQ</sequence>
<dbReference type="NCBIfam" id="TIGR03241">
    <property type="entry name" value="arg_catab_astB"/>
    <property type="match status" value="1"/>
</dbReference>
<keyword evidence="6" id="KW-1185">Reference proteome</keyword>
<dbReference type="OrthoDB" id="248552at2"/>
<keyword evidence="2 5" id="KW-0378">Hydrolase</keyword>
<gene>
    <name evidence="5" type="ORF">A176_005912</name>
</gene>
<dbReference type="KEGG" id="mym:A176_005912"/>
<dbReference type="InterPro" id="IPR037031">
    <property type="entry name" value="AstB_sf"/>
</dbReference>
<dbReference type="GO" id="GO:0019545">
    <property type="term" value="P:L-arginine catabolic process to succinate"/>
    <property type="evidence" value="ECO:0007669"/>
    <property type="project" value="UniProtKB-UniPathway"/>
</dbReference>
<dbReference type="Proteomes" id="UP000009026">
    <property type="component" value="Chromosome"/>
</dbReference>
<evidence type="ECO:0000256" key="2">
    <source>
        <dbReference type="ARBA" id="ARBA00022801"/>
    </source>
</evidence>
<evidence type="ECO:0000313" key="5">
    <source>
        <dbReference type="EMBL" id="AKQ69000.1"/>
    </source>
</evidence>
<dbReference type="UniPathway" id="UPA00185">
    <property type="reaction ID" value="UER00280"/>
</dbReference>
<dbReference type="STRING" id="1297742.A176_005912"/>
<dbReference type="Gene3D" id="3.75.10.20">
    <property type="entry name" value="Succinylarginine dihydrolase"/>
    <property type="match status" value="1"/>
</dbReference>
<dbReference type="SUPFAM" id="SSF55909">
    <property type="entry name" value="Pentein"/>
    <property type="match status" value="1"/>
</dbReference>
<reference evidence="5 6" key="1">
    <citation type="journal article" date="2016" name="PLoS ONE">
        <title>Complete Genome Sequence and Comparative Genomics of a Novel Myxobacterium Myxococcus hansupus.</title>
        <authorList>
            <person name="Sharma G."/>
            <person name="Narwani T."/>
            <person name="Subramanian S."/>
        </authorList>
    </citation>
    <scope>NUCLEOTIDE SEQUENCE [LARGE SCALE GENOMIC DNA]</scope>
    <source>
        <strain evidence="6">mixupus</strain>
    </source>
</reference>
<dbReference type="NCBIfam" id="NF009789">
    <property type="entry name" value="PRK13281.1"/>
    <property type="match status" value="1"/>
</dbReference>
<dbReference type="EMBL" id="CP012109">
    <property type="protein sequence ID" value="AKQ69000.1"/>
    <property type="molecule type" value="Genomic_DNA"/>
</dbReference>
<dbReference type="EC" id="3.5.3.23" evidence="3"/>
<dbReference type="HAMAP" id="MF_01172">
    <property type="entry name" value="AstB"/>
    <property type="match status" value="1"/>
</dbReference>
<dbReference type="InterPro" id="IPR007079">
    <property type="entry name" value="SuccinylArg_d-Hdrlase_AstB"/>
</dbReference>
<evidence type="ECO:0000256" key="4">
    <source>
        <dbReference type="SAM" id="MobiDB-lite"/>
    </source>
</evidence>
<dbReference type="PATRIC" id="fig|1297742.4.peg.6007"/>
<dbReference type="eggNOG" id="COG3724">
    <property type="taxonomic scope" value="Bacteria"/>
</dbReference>